<feature type="domain" description="Transposase IS4-like" evidence="2">
    <location>
        <begin position="205"/>
        <end position="387"/>
    </location>
</feature>
<keyword evidence="1" id="KW-1133">Transmembrane helix</keyword>
<proteinExistence type="predicted"/>
<keyword evidence="1" id="KW-0812">Transmembrane</keyword>
<dbReference type="EMBL" id="BAAAZA010000021">
    <property type="protein sequence ID" value="GAA3885991.1"/>
    <property type="molecule type" value="Genomic_DNA"/>
</dbReference>
<dbReference type="InterPro" id="IPR002559">
    <property type="entry name" value="Transposase_11"/>
</dbReference>
<dbReference type="InterPro" id="IPR024473">
    <property type="entry name" value="Transposases_IS4_N"/>
</dbReference>
<dbReference type="PANTHER" id="PTHR37529:SF1">
    <property type="entry name" value="TRANSPOSASE INSG FOR INSERTION SEQUENCE ELEMENT IS4-RELATED"/>
    <property type="match status" value="1"/>
</dbReference>
<dbReference type="Proteomes" id="UP001501563">
    <property type="component" value="Unassembled WGS sequence"/>
</dbReference>
<dbReference type="Pfam" id="PF13006">
    <property type="entry name" value="Nterm_IS4"/>
    <property type="match status" value="1"/>
</dbReference>
<name>A0ABP7KRB1_9ACTN</name>
<reference evidence="5" key="1">
    <citation type="journal article" date="2019" name="Int. J. Syst. Evol. Microbiol.">
        <title>The Global Catalogue of Microorganisms (GCM) 10K type strain sequencing project: providing services to taxonomists for standard genome sequencing and annotation.</title>
        <authorList>
            <consortium name="The Broad Institute Genomics Platform"/>
            <consortium name="The Broad Institute Genome Sequencing Center for Infectious Disease"/>
            <person name="Wu L."/>
            <person name="Ma J."/>
        </authorList>
    </citation>
    <scope>NUCLEOTIDE SEQUENCE [LARGE SCALE GENOMIC DNA]</scope>
    <source>
        <strain evidence="5">JCM 16578</strain>
    </source>
</reference>
<protein>
    <recommendedName>
        <fullName evidence="6">Transposase</fullName>
    </recommendedName>
</protein>
<organism evidence="4 5">
    <name type="scientific">Streptomyces lannensis</name>
    <dbReference type="NCBI Taxonomy" id="766498"/>
    <lineage>
        <taxon>Bacteria</taxon>
        <taxon>Bacillati</taxon>
        <taxon>Actinomycetota</taxon>
        <taxon>Actinomycetes</taxon>
        <taxon>Kitasatosporales</taxon>
        <taxon>Streptomycetaceae</taxon>
        <taxon>Streptomyces</taxon>
    </lineage>
</organism>
<dbReference type="Pfam" id="PF01609">
    <property type="entry name" value="DDE_Tnp_1"/>
    <property type="match status" value="1"/>
</dbReference>
<sequence>MITGRGATLNSMGNGTPAIAGKPSKVFLLSEEVPLSQQSAITSFTRTITVAGGVFAPGHLGELTQYLPFELVDDVLAQTRTMQHRLRLLPSRVGVYFVLALGIFPGLGYERVWDRLVSGLGALRLVRPSEKALRDLRRRIGVAPLKALFDVVAGPVARPTTPGTCYRRWRTVAFDGCSSLLAPDRPRIRALLGKHRRGRSGVFEGYPHLRLMALCETGTRALIGAVFGSTHRGEPYYADQLLPLLDDTMLLLADRAFTGDDFLNRAADTGAQLLVRMNARRRPAIWAVLPDGSFLTRINGQTFRFIDVDITATCADGTRIGDTYRLLTTLLDHRTDPADRLAHLYHERWEVESAFLALRHTLFTGRVLRSADRCGLEQELWALLTVYQVLRRAMCDAVETRPGTDPDRACFTAALHSATDQIITATAITGPAPDNGGIMQAVLDNLLPSRRPRISARKVKCPMSRYGVTPNEPRPLPSRNIARLDITVIPPSAHTDGPATAPDTASGRREQVLRLLRTNPARDFSPREIADALQIDHVRSLSAQLGQWVPQGFLNKTGRGRYTLHPQWLAPTSSPAETAQLTLGLTA</sequence>
<dbReference type="InterPro" id="IPR047952">
    <property type="entry name" value="Transpos_IS4"/>
</dbReference>
<evidence type="ECO:0000259" key="3">
    <source>
        <dbReference type="Pfam" id="PF13006"/>
    </source>
</evidence>
<evidence type="ECO:0000313" key="5">
    <source>
        <dbReference type="Proteomes" id="UP001501563"/>
    </source>
</evidence>
<dbReference type="NCBIfam" id="NF033592">
    <property type="entry name" value="transpos_IS4_1"/>
    <property type="match status" value="1"/>
</dbReference>
<evidence type="ECO:0000259" key="2">
    <source>
        <dbReference type="Pfam" id="PF01609"/>
    </source>
</evidence>
<dbReference type="InterPro" id="IPR012337">
    <property type="entry name" value="RNaseH-like_sf"/>
</dbReference>
<evidence type="ECO:0000256" key="1">
    <source>
        <dbReference type="SAM" id="Phobius"/>
    </source>
</evidence>
<evidence type="ECO:0008006" key="6">
    <source>
        <dbReference type="Google" id="ProtNLM"/>
    </source>
</evidence>
<evidence type="ECO:0000313" key="4">
    <source>
        <dbReference type="EMBL" id="GAA3885991.1"/>
    </source>
</evidence>
<feature type="transmembrane region" description="Helical" evidence="1">
    <location>
        <begin position="89"/>
        <end position="109"/>
    </location>
</feature>
<feature type="domain" description="Transposase IS4 N-terminal" evidence="3">
    <location>
        <begin position="58"/>
        <end position="150"/>
    </location>
</feature>
<dbReference type="SUPFAM" id="SSF53098">
    <property type="entry name" value="Ribonuclease H-like"/>
    <property type="match status" value="1"/>
</dbReference>
<keyword evidence="1" id="KW-0472">Membrane</keyword>
<gene>
    <name evidence="4" type="ORF">GCM10022207_61580</name>
</gene>
<accession>A0ABP7KRB1</accession>
<comment type="caution">
    <text evidence="4">The sequence shown here is derived from an EMBL/GenBank/DDBJ whole genome shotgun (WGS) entry which is preliminary data.</text>
</comment>
<keyword evidence="5" id="KW-1185">Reference proteome</keyword>
<dbReference type="PANTHER" id="PTHR37529">
    <property type="entry name" value="TRANSPOSASE INSG FOR INSERTION SEQUENCE ELEMENT IS4-RELATED"/>
    <property type="match status" value="1"/>
</dbReference>